<proteinExistence type="predicted"/>
<dbReference type="EMBL" id="PGFS01000001">
    <property type="protein sequence ID" value="MDH4572864.1"/>
    <property type="molecule type" value="Genomic_DNA"/>
</dbReference>
<dbReference type="PANTHER" id="PTHR36445">
    <property type="entry name" value="GTP CYCLOHYDROLASE MPTA"/>
    <property type="match status" value="1"/>
</dbReference>
<name>A0ABT6I629_9GAMM</name>
<evidence type="ECO:0000313" key="3">
    <source>
        <dbReference type="EMBL" id="MDH4572864.1"/>
    </source>
</evidence>
<dbReference type="Proteomes" id="UP001162135">
    <property type="component" value="Unassembled WGS sequence"/>
</dbReference>
<feature type="region of interest" description="Disordered" evidence="2">
    <location>
        <begin position="1"/>
        <end position="25"/>
    </location>
</feature>
<keyword evidence="1" id="KW-0378">Hydrolase</keyword>
<evidence type="ECO:0000256" key="1">
    <source>
        <dbReference type="ARBA" id="ARBA00022801"/>
    </source>
</evidence>
<dbReference type="RefSeq" id="WP_110717901.1">
    <property type="nucleotide sequence ID" value="NZ_PGFS01000001.1"/>
</dbReference>
<gene>
    <name evidence="3" type="ORF">CUR86_10655</name>
</gene>
<comment type="caution">
    <text evidence="3">The sequence shown here is derived from an EMBL/GenBank/DDBJ whole genome shotgun (WGS) entry which is preliminary data.</text>
</comment>
<evidence type="ECO:0000313" key="4">
    <source>
        <dbReference type="Proteomes" id="UP001162135"/>
    </source>
</evidence>
<keyword evidence="4" id="KW-1185">Reference proteome</keyword>
<organism evidence="3 4">
    <name type="scientific">Salinicola acroporae</name>
    <dbReference type="NCBI Taxonomy" id="1541440"/>
    <lineage>
        <taxon>Bacteria</taxon>
        <taxon>Pseudomonadati</taxon>
        <taxon>Pseudomonadota</taxon>
        <taxon>Gammaproteobacteria</taxon>
        <taxon>Oceanospirillales</taxon>
        <taxon>Halomonadaceae</taxon>
        <taxon>Salinicola</taxon>
    </lineage>
</organism>
<protein>
    <submittedName>
        <fullName evidence="3">GTP cyclohydrolase I FolE2</fullName>
    </submittedName>
</protein>
<dbReference type="Gene3D" id="3.10.270.10">
    <property type="entry name" value="Urate Oxidase"/>
    <property type="match status" value="1"/>
</dbReference>
<reference evidence="3" key="2">
    <citation type="submission" date="2017-11" db="EMBL/GenBank/DDBJ databases">
        <authorList>
            <person name="Das S.K."/>
        </authorList>
    </citation>
    <scope>NUCLEOTIDE SEQUENCE</scope>
    <source>
        <strain evidence="3">S4-41</strain>
    </source>
</reference>
<dbReference type="NCBIfam" id="NF010200">
    <property type="entry name" value="PRK13674.1-1"/>
    <property type="match status" value="1"/>
</dbReference>
<accession>A0ABT6I629</accession>
<dbReference type="PANTHER" id="PTHR36445:SF1">
    <property type="entry name" value="GTP CYCLOHYDROLASE MPTA"/>
    <property type="match status" value="1"/>
</dbReference>
<reference evidence="3" key="1">
    <citation type="journal article" date="2015" name="Antonie Van Leeuwenhoek">
        <title>Comparative 16S rRNA signatures and multilocus sequence analysis for the genus Salinicola and description of Salinicola acroporae sp. nov., isolated from coral Acropora digitifera.</title>
        <authorList>
            <person name="Lepcha R.T."/>
            <person name="Poddar A."/>
            <person name="Schumann P."/>
            <person name="Das S.K."/>
        </authorList>
    </citation>
    <scope>NUCLEOTIDE SEQUENCE</scope>
    <source>
        <strain evidence="3">S4-41</strain>
    </source>
</reference>
<dbReference type="InterPro" id="IPR003801">
    <property type="entry name" value="GTP_cyclohydrolase_FolE2/MptA"/>
</dbReference>
<sequence>MTSLRPLPDVAGQTGTTGSHPPRALQHVGMGGIASRLLLEDGARLPVTVDVGVDLAAGHRGIHMSRLYRLLDRLDETPLSVDNFRDLGVALLDSQEGISERLELSLHFDLPLRRPALLSNASGWRHYPITLALGGMRGDRHTVLTLSLDYSSTCPCSTALARHAMARDWRAWADEHPDAARVPDTLARWIEQDGSFPTPHSQRSRARIALMLAESATLDFASRIDDFEQALQTPVQTLVKRVDEQAFAERNGANLMFCEDAARRLGDCCHDQPGVDGYRVDITHAESLHAHDAVARIEHNFATR</sequence>
<evidence type="ECO:0000256" key="2">
    <source>
        <dbReference type="SAM" id="MobiDB-lite"/>
    </source>
</evidence>
<dbReference type="Pfam" id="PF02649">
    <property type="entry name" value="GCHY-1"/>
    <property type="match status" value="1"/>
</dbReference>